<dbReference type="Proteomes" id="UP000265520">
    <property type="component" value="Unassembled WGS sequence"/>
</dbReference>
<evidence type="ECO:0000313" key="2">
    <source>
        <dbReference type="Proteomes" id="UP000265520"/>
    </source>
</evidence>
<evidence type="ECO:0000313" key="1">
    <source>
        <dbReference type="EMBL" id="MCI37059.1"/>
    </source>
</evidence>
<name>A0A392RL82_9FABA</name>
<proteinExistence type="predicted"/>
<feature type="non-terminal residue" evidence="1">
    <location>
        <position position="1"/>
    </location>
</feature>
<sequence>KEWRGAPVIKDGAQDCLGLLHVAQIHVARRAPSCVHHTRCTGKVARRASAKVI</sequence>
<dbReference type="EMBL" id="LXQA010240320">
    <property type="protein sequence ID" value="MCI37059.1"/>
    <property type="molecule type" value="Genomic_DNA"/>
</dbReference>
<keyword evidence="2" id="KW-1185">Reference proteome</keyword>
<accession>A0A392RL82</accession>
<comment type="caution">
    <text evidence="1">The sequence shown here is derived from an EMBL/GenBank/DDBJ whole genome shotgun (WGS) entry which is preliminary data.</text>
</comment>
<protein>
    <submittedName>
        <fullName evidence="1">Uncharacterized protein</fullName>
    </submittedName>
</protein>
<dbReference type="AlphaFoldDB" id="A0A392RL82"/>
<organism evidence="1 2">
    <name type="scientific">Trifolium medium</name>
    <dbReference type="NCBI Taxonomy" id="97028"/>
    <lineage>
        <taxon>Eukaryota</taxon>
        <taxon>Viridiplantae</taxon>
        <taxon>Streptophyta</taxon>
        <taxon>Embryophyta</taxon>
        <taxon>Tracheophyta</taxon>
        <taxon>Spermatophyta</taxon>
        <taxon>Magnoliopsida</taxon>
        <taxon>eudicotyledons</taxon>
        <taxon>Gunneridae</taxon>
        <taxon>Pentapetalae</taxon>
        <taxon>rosids</taxon>
        <taxon>fabids</taxon>
        <taxon>Fabales</taxon>
        <taxon>Fabaceae</taxon>
        <taxon>Papilionoideae</taxon>
        <taxon>50 kb inversion clade</taxon>
        <taxon>NPAAA clade</taxon>
        <taxon>Hologalegina</taxon>
        <taxon>IRL clade</taxon>
        <taxon>Trifolieae</taxon>
        <taxon>Trifolium</taxon>
    </lineage>
</organism>
<reference evidence="1 2" key="1">
    <citation type="journal article" date="2018" name="Front. Plant Sci.">
        <title>Red Clover (Trifolium pratense) and Zigzag Clover (T. medium) - A Picture of Genomic Similarities and Differences.</title>
        <authorList>
            <person name="Dluhosova J."/>
            <person name="Istvanek J."/>
            <person name="Nedelnik J."/>
            <person name="Repkova J."/>
        </authorList>
    </citation>
    <scope>NUCLEOTIDE SEQUENCE [LARGE SCALE GENOMIC DNA]</scope>
    <source>
        <strain evidence="2">cv. 10/8</strain>
        <tissue evidence="1">Leaf</tissue>
    </source>
</reference>